<dbReference type="EMBL" id="GBRH01238537">
    <property type="protein sequence ID" value="JAD59358.1"/>
    <property type="molecule type" value="Transcribed_RNA"/>
</dbReference>
<dbReference type="AlphaFoldDB" id="A0A0A9BAZ7"/>
<sequence>MSKNKNGSDSTSACMLTWNFFIKKMALIALNCPQKHQTRKQTQRKG</sequence>
<name>A0A0A9BAZ7_ARUDO</name>
<protein>
    <submittedName>
        <fullName evidence="1">Uncharacterized protein</fullName>
    </submittedName>
</protein>
<proteinExistence type="predicted"/>
<evidence type="ECO:0000313" key="1">
    <source>
        <dbReference type="EMBL" id="JAD59358.1"/>
    </source>
</evidence>
<organism evidence="1">
    <name type="scientific">Arundo donax</name>
    <name type="common">Giant reed</name>
    <name type="synonym">Donax arundinaceus</name>
    <dbReference type="NCBI Taxonomy" id="35708"/>
    <lineage>
        <taxon>Eukaryota</taxon>
        <taxon>Viridiplantae</taxon>
        <taxon>Streptophyta</taxon>
        <taxon>Embryophyta</taxon>
        <taxon>Tracheophyta</taxon>
        <taxon>Spermatophyta</taxon>
        <taxon>Magnoliopsida</taxon>
        <taxon>Liliopsida</taxon>
        <taxon>Poales</taxon>
        <taxon>Poaceae</taxon>
        <taxon>PACMAD clade</taxon>
        <taxon>Arundinoideae</taxon>
        <taxon>Arundineae</taxon>
        <taxon>Arundo</taxon>
    </lineage>
</organism>
<accession>A0A0A9BAZ7</accession>
<reference evidence="1" key="2">
    <citation type="journal article" date="2015" name="Data Brief">
        <title>Shoot transcriptome of the giant reed, Arundo donax.</title>
        <authorList>
            <person name="Barrero R.A."/>
            <person name="Guerrero F.D."/>
            <person name="Moolhuijzen P."/>
            <person name="Goolsby J.A."/>
            <person name="Tidwell J."/>
            <person name="Bellgard S.E."/>
            <person name="Bellgard M.I."/>
        </authorList>
    </citation>
    <scope>NUCLEOTIDE SEQUENCE</scope>
    <source>
        <tissue evidence="1">Shoot tissue taken approximately 20 cm above the soil surface</tissue>
    </source>
</reference>
<reference evidence="1" key="1">
    <citation type="submission" date="2014-09" db="EMBL/GenBank/DDBJ databases">
        <authorList>
            <person name="Magalhaes I.L.F."/>
            <person name="Oliveira U."/>
            <person name="Santos F.R."/>
            <person name="Vidigal T.H.D.A."/>
            <person name="Brescovit A.D."/>
            <person name="Santos A.J."/>
        </authorList>
    </citation>
    <scope>NUCLEOTIDE SEQUENCE</scope>
    <source>
        <tissue evidence="1">Shoot tissue taken approximately 20 cm above the soil surface</tissue>
    </source>
</reference>